<sequence>MDGVMHDTNKDDSINGKECDFETWNHGWRLMCSNKTKKLIGSRIHTMDLMKKKEIIDFFTELDQTYVDENFQINNQEGHADLFAELDHVAHLVVVEVVVEREEHATDETRVKGLDGRDESDAGHVSIRRPKIGKE</sequence>
<dbReference type="Proteomes" id="UP001151760">
    <property type="component" value="Unassembled WGS sequence"/>
</dbReference>
<keyword evidence="3" id="KW-1185">Reference proteome</keyword>
<gene>
    <name evidence="2" type="ORF">Tco_0925094</name>
</gene>
<feature type="region of interest" description="Disordered" evidence="1">
    <location>
        <begin position="104"/>
        <end position="135"/>
    </location>
</feature>
<evidence type="ECO:0000256" key="1">
    <source>
        <dbReference type="SAM" id="MobiDB-lite"/>
    </source>
</evidence>
<organism evidence="2 3">
    <name type="scientific">Tanacetum coccineum</name>
    <dbReference type="NCBI Taxonomy" id="301880"/>
    <lineage>
        <taxon>Eukaryota</taxon>
        <taxon>Viridiplantae</taxon>
        <taxon>Streptophyta</taxon>
        <taxon>Embryophyta</taxon>
        <taxon>Tracheophyta</taxon>
        <taxon>Spermatophyta</taxon>
        <taxon>Magnoliopsida</taxon>
        <taxon>eudicotyledons</taxon>
        <taxon>Gunneridae</taxon>
        <taxon>Pentapetalae</taxon>
        <taxon>asterids</taxon>
        <taxon>campanulids</taxon>
        <taxon>Asterales</taxon>
        <taxon>Asteraceae</taxon>
        <taxon>Asteroideae</taxon>
        <taxon>Anthemideae</taxon>
        <taxon>Anthemidinae</taxon>
        <taxon>Tanacetum</taxon>
    </lineage>
</organism>
<feature type="compositionally biased region" description="Basic and acidic residues" evidence="1">
    <location>
        <begin position="104"/>
        <end position="122"/>
    </location>
</feature>
<dbReference type="EMBL" id="BQNB010014985">
    <property type="protein sequence ID" value="GJT34675.1"/>
    <property type="molecule type" value="Genomic_DNA"/>
</dbReference>
<accession>A0ABQ5D748</accession>
<proteinExistence type="predicted"/>
<comment type="caution">
    <text evidence="2">The sequence shown here is derived from an EMBL/GenBank/DDBJ whole genome shotgun (WGS) entry which is preliminary data.</text>
</comment>
<reference evidence="2" key="2">
    <citation type="submission" date="2022-01" db="EMBL/GenBank/DDBJ databases">
        <authorList>
            <person name="Yamashiro T."/>
            <person name="Shiraishi A."/>
            <person name="Satake H."/>
            <person name="Nakayama K."/>
        </authorList>
    </citation>
    <scope>NUCLEOTIDE SEQUENCE</scope>
</reference>
<feature type="compositionally biased region" description="Basic residues" evidence="1">
    <location>
        <begin position="126"/>
        <end position="135"/>
    </location>
</feature>
<reference evidence="2" key="1">
    <citation type="journal article" date="2022" name="Int. J. Mol. Sci.">
        <title>Draft Genome of Tanacetum Coccineum: Genomic Comparison of Closely Related Tanacetum-Family Plants.</title>
        <authorList>
            <person name="Yamashiro T."/>
            <person name="Shiraishi A."/>
            <person name="Nakayama K."/>
            <person name="Satake H."/>
        </authorList>
    </citation>
    <scope>NUCLEOTIDE SEQUENCE</scope>
</reference>
<evidence type="ECO:0000313" key="3">
    <source>
        <dbReference type="Proteomes" id="UP001151760"/>
    </source>
</evidence>
<name>A0ABQ5D748_9ASTR</name>
<evidence type="ECO:0000313" key="2">
    <source>
        <dbReference type="EMBL" id="GJT34675.1"/>
    </source>
</evidence>
<protein>
    <submittedName>
        <fullName evidence="2">Uncharacterized protein</fullName>
    </submittedName>
</protein>